<evidence type="ECO:0000313" key="4">
    <source>
        <dbReference type="EMBL" id="CAE8600917.1"/>
    </source>
</evidence>
<evidence type="ECO:0000313" key="5">
    <source>
        <dbReference type="Proteomes" id="UP000654075"/>
    </source>
</evidence>
<feature type="non-terminal residue" evidence="4">
    <location>
        <position position="192"/>
    </location>
</feature>
<dbReference type="GO" id="GO:0003723">
    <property type="term" value="F:RNA binding"/>
    <property type="evidence" value="ECO:0007669"/>
    <property type="project" value="UniProtKB-UniRule"/>
</dbReference>
<dbReference type="OrthoDB" id="275748at2759"/>
<gene>
    <name evidence="4" type="ORF">PGLA1383_LOCUS19219</name>
</gene>
<dbReference type="Proteomes" id="UP000654075">
    <property type="component" value="Unassembled WGS sequence"/>
</dbReference>
<dbReference type="Gene3D" id="3.30.70.330">
    <property type="match status" value="1"/>
</dbReference>
<dbReference type="AlphaFoldDB" id="A0A813EN24"/>
<accession>A0A813EN24</accession>
<dbReference type="SMART" id="SM00360">
    <property type="entry name" value="RRM"/>
    <property type="match status" value="1"/>
</dbReference>
<proteinExistence type="predicted"/>
<dbReference type="SUPFAM" id="SSF54928">
    <property type="entry name" value="RNA-binding domain, RBD"/>
    <property type="match status" value="1"/>
</dbReference>
<dbReference type="InterPro" id="IPR035979">
    <property type="entry name" value="RBD_domain_sf"/>
</dbReference>
<keyword evidence="1" id="KW-0694">RNA-binding</keyword>
<name>A0A813EN24_POLGL</name>
<feature type="region of interest" description="Disordered" evidence="2">
    <location>
        <begin position="82"/>
        <end position="118"/>
    </location>
</feature>
<comment type="caution">
    <text evidence="4">The sequence shown here is derived from an EMBL/GenBank/DDBJ whole genome shotgun (WGS) entry which is preliminary data.</text>
</comment>
<protein>
    <recommendedName>
        <fullName evidence="3">RRM domain-containing protein</fullName>
    </recommendedName>
</protein>
<dbReference type="EMBL" id="CAJNNV010012592">
    <property type="protein sequence ID" value="CAE8600917.1"/>
    <property type="molecule type" value="Genomic_DNA"/>
</dbReference>
<sequence>MVRHDSRSRSRGQGSKVQPSASPSGAVEEWILRNQSLLSKDAEIILRNMSPGDQRQVIDAGDLPTTDSPVWEITARVTKTGRSRTVAAQAPPPRKLAKSGMEEGRWNNQRAKNESAASEGRALYVRGIPPEWTPEELTTFFTEQGEVEGVNLLPRKQGQRALAAFVNFESHEETLDAAKACDRLLVNDSSGQ</sequence>
<feature type="domain" description="RRM" evidence="3">
    <location>
        <begin position="121"/>
        <end position="192"/>
    </location>
</feature>
<dbReference type="InterPro" id="IPR000504">
    <property type="entry name" value="RRM_dom"/>
</dbReference>
<reference evidence="4" key="1">
    <citation type="submission" date="2021-02" db="EMBL/GenBank/DDBJ databases">
        <authorList>
            <person name="Dougan E. K."/>
            <person name="Rhodes N."/>
            <person name="Thang M."/>
            <person name="Chan C."/>
        </authorList>
    </citation>
    <scope>NUCLEOTIDE SEQUENCE</scope>
</reference>
<feature type="compositionally biased region" description="Polar residues" evidence="2">
    <location>
        <begin position="11"/>
        <end position="23"/>
    </location>
</feature>
<dbReference type="PROSITE" id="PS50102">
    <property type="entry name" value="RRM"/>
    <property type="match status" value="1"/>
</dbReference>
<keyword evidence="5" id="KW-1185">Reference proteome</keyword>
<feature type="non-terminal residue" evidence="4">
    <location>
        <position position="1"/>
    </location>
</feature>
<evidence type="ECO:0000259" key="3">
    <source>
        <dbReference type="PROSITE" id="PS50102"/>
    </source>
</evidence>
<evidence type="ECO:0000256" key="1">
    <source>
        <dbReference type="PROSITE-ProRule" id="PRU00176"/>
    </source>
</evidence>
<organism evidence="4 5">
    <name type="scientific">Polarella glacialis</name>
    <name type="common">Dinoflagellate</name>
    <dbReference type="NCBI Taxonomy" id="89957"/>
    <lineage>
        <taxon>Eukaryota</taxon>
        <taxon>Sar</taxon>
        <taxon>Alveolata</taxon>
        <taxon>Dinophyceae</taxon>
        <taxon>Suessiales</taxon>
        <taxon>Suessiaceae</taxon>
        <taxon>Polarella</taxon>
    </lineage>
</organism>
<evidence type="ECO:0000256" key="2">
    <source>
        <dbReference type="SAM" id="MobiDB-lite"/>
    </source>
</evidence>
<dbReference type="CDD" id="cd00590">
    <property type="entry name" value="RRM_SF"/>
    <property type="match status" value="1"/>
</dbReference>
<dbReference type="Pfam" id="PF00076">
    <property type="entry name" value="RRM_1"/>
    <property type="match status" value="1"/>
</dbReference>
<feature type="region of interest" description="Disordered" evidence="2">
    <location>
        <begin position="1"/>
        <end position="27"/>
    </location>
</feature>
<dbReference type="InterPro" id="IPR012677">
    <property type="entry name" value="Nucleotide-bd_a/b_plait_sf"/>
</dbReference>